<feature type="region of interest" description="Disordered" evidence="1">
    <location>
        <begin position="1"/>
        <end position="56"/>
    </location>
</feature>
<feature type="compositionally biased region" description="Low complexity" evidence="1">
    <location>
        <begin position="989"/>
        <end position="998"/>
    </location>
</feature>
<feature type="compositionally biased region" description="Polar residues" evidence="1">
    <location>
        <begin position="390"/>
        <end position="410"/>
    </location>
</feature>
<feature type="compositionally biased region" description="Low complexity" evidence="1">
    <location>
        <begin position="99"/>
        <end position="110"/>
    </location>
</feature>
<protein>
    <recommendedName>
        <fullName evidence="4">LPXTG-motif cell wall anchor domain protein</fullName>
    </recommendedName>
</protein>
<feature type="compositionally biased region" description="Polar residues" evidence="1">
    <location>
        <begin position="467"/>
        <end position="519"/>
    </location>
</feature>
<dbReference type="InParanoid" id="G2QE49"/>
<dbReference type="AlphaFoldDB" id="G2QE49"/>
<feature type="compositionally biased region" description="Low complexity" evidence="1">
    <location>
        <begin position="812"/>
        <end position="831"/>
    </location>
</feature>
<feature type="region of interest" description="Disordered" evidence="1">
    <location>
        <begin position="805"/>
        <end position="910"/>
    </location>
</feature>
<dbReference type="EMBL" id="CP003004">
    <property type="protein sequence ID" value="AEO57632.1"/>
    <property type="molecule type" value="Genomic_DNA"/>
</dbReference>
<feature type="region of interest" description="Disordered" evidence="1">
    <location>
        <begin position="79"/>
        <end position="182"/>
    </location>
</feature>
<organism evidence="2 3">
    <name type="scientific">Thermothelomyces thermophilus (strain ATCC 42464 / BCRC 31852 / DSM 1799)</name>
    <name type="common">Sporotrichum thermophile</name>
    <dbReference type="NCBI Taxonomy" id="573729"/>
    <lineage>
        <taxon>Eukaryota</taxon>
        <taxon>Fungi</taxon>
        <taxon>Dikarya</taxon>
        <taxon>Ascomycota</taxon>
        <taxon>Pezizomycotina</taxon>
        <taxon>Sordariomycetes</taxon>
        <taxon>Sordariomycetidae</taxon>
        <taxon>Sordariales</taxon>
        <taxon>Chaetomiaceae</taxon>
        <taxon>Thermothelomyces</taxon>
    </lineage>
</organism>
<evidence type="ECO:0000313" key="2">
    <source>
        <dbReference type="EMBL" id="AEO57632.1"/>
    </source>
</evidence>
<feature type="compositionally biased region" description="Basic and acidic residues" evidence="1">
    <location>
        <begin position="283"/>
        <end position="301"/>
    </location>
</feature>
<feature type="compositionally biased region" description="Polar residues" evidence="1">
    <location>
        <begin position="228"/>
        <end position="240"/>
    </location>
</feature>
<feature type="compositionally biased region" description="Basic and acidic residues" evidence="1">
    <location>
        <begin position="330"/>
        <end position="344"/>
    </location>
</feature>
<dbReference type="Proteomes" id="UP000007322">
    <property type="component" value="Chromosome 3"/>
</dbReference>
<feature type="compositionally biased region" description="Polar residues" evidence="1">
    <location>
        <begin position="715"/>
        <end position="724"/>
    </location>
</feature>
<feature type="compositionally biased region" description="Polar residues" evidence="1">
    <location>
        <begin position="361"/>
        <end position="371"/>
    </location>
</feature>
<dbReference type="OrthoDB" id="5369729at2759"/>
<feature type="region of interest" description="Disordered" evidence="1">
    <location>
        <begin position="710"/>
        <end position="738"/>
    </location>
</feature>
<feature type="region of interest" description="Disordered" evidence="1">
    <location>
        <begin position="226"/>
        <end position="318"/>
    </location>
</feature>
<feature type="compositionally biased region" description="Low complexity" evidence="1">
    <location>
        <begin position="243"/>
        <end position="261"/>
    </location>
</feature>
<dbReference type="STRING" id="573729.G2QE49"/>
<evidence type="ECO:0000313" key="3">
    <source>
        <dbReference type="Proteomes" id="UP000007322"/>
    </source>
</evidence>
<dbReference type="eggNOG" id="ENOG502S1ZU">
    <property type="taxonomic scope" value="Eukaryota"/>
</dbReference>
<dbReference type="KEGG" id="mtm:MYCTH_2304011"/>
<keyword evidence="3" id="KW-1185">Reference proteome</keyword>
<accession>G2QE49</accession>
<dbReference type="GeneID" id="11507503"/>
<name>G2QE49_THET4</name>
<dbReference type="RefSeq" id="XP_003662877.1">
    <property type="nucleotide sequence ID" value="XM_003662829.1"/>
</dbReference>
<proteinExistence type="predicted"/>
<gene>
    <name evidence="2" type="ORF">MYCTH_2304011</name>
</gene>
<sequence length="1027" mass="110514">MASTRFAASSWALSSLDYSSTNPQPLEPTPTNNETHDNNILDAHRQNHNSSKLPAFRFADLRKDRISLPSLHQRTPLAPVLSQTVAVDPPEPTRRIPESSHSNSLHRASSTPSLPDRPAALESNQNGAAAPRTRSFKIRFSSPESASANAPVDSKRPVSFPETQKHPSGTSATQSQPAAVAAPAIKRRLTESAIQQSAQGQWELPLPKNLESVKLDDEKSYPPVSYKLPTTASADSTSSGRAVVPPIIRSSRSSGSRKSVILDMPTRHTSGDSYQGEAPDNNSQRDRALRALEGQRDEDISHLTPAESGEMTTTTDNDNTADIFMKIAGEDPAPRASERQEAHPEPGSTSRIVRVSHRRPFSTSSPGQDTASSPPRLSRRLSDQRESSRSHQVADNQTPPQSLSRESSYRTPGRESLPPIATSAESSSRSQLGRNSSRPSPITPRQISFKDSFAESSSAYQRRRQSLTENNNVPSPRTAQYRSSNLAVTQPRTYHSSPLVPKSTNVLADGQQHPSSSEANHAVEGTESSSSTAAQSSVWDELDDLKSRIQRLELTGKMPSSVGGGVSRSSSDERPRTATTNATTVSASPKRDPKAAGSSQAEGNNNLPASREARPLLLSALSKTKSLVSPEVFNAIESAATDALALSSMIGPVGQPGPISSSASAVGGYSGGVTDRQLRKKAESICRSLTELCLALADSTGPKKQLQPAAAAASEQETVVSPTSHLAVGDTPPSQRRPSAIAETIAKGSTSPRAPSSLEQKRKTMLASISVPVPTTRYVAAPATPLESTAGRKSSLLLSRIRRLATEEPEETQTQMQAQSSQAGRRSSLLLRSRRNGSEEPEENREGRRTSLLLRTRKTTSDTEEEPRARVPSRAVTEVNNFHPISRDTSMPAASVQTAAPEGPATPSALPRRRMIPLAIATRLASAVPSASTPTTPARRYLERTSVQERSTPQERGAYQERGSYLERSAQQERAINTLAERLAEERGQQQQRQLSLGHPTMLNRSGSLGRRTRETGIPSLRSGLSG</sequence>
<dbReference type="OMA" id="RFTHRRP"/>
<feature type="region of interest" description="Disordered" evidence="1">
    <location>
        <begin position="927"/>
        <end position="964"/>
    </location>
</feature>
<feature type="region of interest" description="Disordered" evidence="1">
    <location>
        <begin position="330"/>
        <end position="539"/>
    </location>
</feature>
<feature type="region of interest" description="Disordered" evidence="1">
    <location>
        <begin position="984"/>
        <end position="1027"/>
    </location>
</feature>
<dbReference type="HOGENOM" id="CLU_003899_0_0_1"/>
<reference evidence="2 3" key="1">
    <citation type="journal article" date="2011" name="Nat. Biotechnol.">
        <title>Comparative genomic analysis of the thermophilic biomass-degrading fungi Myceliophthora thermophila and Thielavia terrestris.</title>
        <authorList>
            <person name="Berka R.M."/>
            <person name="Grigoriev I.V."/>
            <person name="Otillar R."/>
            <person name="Salamov A."/>
            <person name="Grimwood J."/>
            <person name="Reid I."/>
            <person name="Ishmael N."/>
            <person name="John T."/>
            <person name="Darmond C."/>
            <person name="Moisan M.-C."/>
            <person name="Henrissat B."/>
            <person name="Coutinho P.M."/>
            <person name="Lombard V."/>
            <person name="Natvig D.O."/>
            <person name="Lindquist E."/>
            <person name="Schmutz J."/>
            <person name="Lucas S."/>
            <person name="Harris P."/>
            <person name="Powlowski J."/>
            <person name="Bellemare A."/>
            <person name="Taylor D."/>
            <person name="Butler G."/>
            <person name="de Vries R.P."/>
            <person name="Allijn I.E."/>
            <person name="van den Brink J."/>
            <person name="Ushinsky S."/>
            <person name="Storms R."/>
            <person name="Powell A.J."/>
            <person name="Paulsen I.T."/>
            <person name="Elbourne L.D.H."/>
            <person name="Baker S.E."/>
            <person name="Magnuson J."/>
            <person name="LaBoissiere S."/>
            <person name="Clutterbuck A.J."/>
            <person name="Martinez D."/>
            <person name="Wogulis M."/>
            <person name="de Leon A.L."/>
            <person name="Rey M.W."/>
            <person name="Tsang A."/>
        </authorList>
    </citation>
    <scope>NUCLEOTIDE SEQUENCE [LARGE SCALE GENOMIC DNA]</scope>
    <source>
        <strain evidence="3">ATCC 42464 / BCRC 31852 / DSM 1799</strain>
    </source>
</reference>
<feature type="compositionally biased region" description="Low complexity" evidence="1">
    <location>
        <begin position="426"/>
        <end position="438"/>
    </location>
</feature>
<feature type="compositionally biased region" description="Polar residues" evidence="1">
    <location>
        <begin position="166"/>
        <end position="177"/>
    </location>
</feature>
<feature type="region of interest" description="Disordered" evidence="1">
    <location>
        <begin position="553"/>
        <end position="609"/>
    </location>
</feature>
<feature type="compositionally biased region" description="Basic and acidic residues" evidence="1">
    <location>
        <begin position="34"/>
        <end position="45"/>
    </location>
</feature>
<feature type="compositionally biased region" description="Basic and acidic residues" evidence="1">
    <location>
        <begin position="380"/>
        <end position="389"/>
    </location>
</feature>
<dbReference type="VEuPathDB" id="FungiDB:MYCTH_2304011"/>
<evidence type="ECO:0008006" key="4">
    <source>
        <dbReference type="Google" id="ProtNLM"/>
    </source>
</evidence>
<feature type="compositionally biased region" description="Polar residues" evidence="1">
    <location>
        <begin position="597"/>
        <end position="608"/>
    </location>
</feature>
<feature type="compositionally biased region" description="Low complexity" evidence="1">
    <location>
        <begin position="528"/>
        <end position="537"/>
    </location>
</feature>
<feature type="compositionally biased region" description="Low complexity" evidence="1">
    <location>
        <begin position="7"/>
        <end position="20"/>
    </location>
</feature>
<evidence type="ECO:0000256" key="1">
    <source>
        <dbReference type="SAM" id="MobiDB-lite"/>
    </source>
</evidence>
<feature type="compositionally biased region" description="Polar residues" evidence="1">
    <location>
        <begin position="21"/>
        <end position="33"/>
    </location>
</feature>